<dbReference type="EMBL" id="JBHUHR010000046">
    <property type="protein sequence ID" value="MFD2037216.1"/>
    <property type="molecule type" value="Genomic_DNA"/>
</dbReference>
<protein>
    <submittedName>
        <fullName evidence="1">Zinc-dependent peptidase</fullName>
    </submittedName>
</protein>
<reference evidence="2" key="1">
    <citation type="journal article" date="2019" name="Int. J. Syst. Evol. Microbiol.">
        <title>The Global Catalogue of Microorganisms (GCM) 10K type strain sequencing project: providing services to taxonomists for standard genome sequencing and annotation.</title>
        <authorList>
            <consortium name="The Broad Institute Genomics Platform"/>
            <consortium name="The Broad Institute Genome Sequencing Center for Infectious Disease"/>
            <person name="Wu L."/>
            <person name="Ma J."/>
        </authorList>
    </citation>
    <scope>NUCLEOTIDE SEQUENCE [LARGE SCALE GENOMIC DNA]</scope>
    <source>
        <strain evidence="2">CGMCC 1.15180</strain>
    </source>
</reference>
<dbReference type="PANTHER" id="PTHR30164:SF2">
    <property type="entry name" value="PROTEIN MTFA"/>
    <property type="match status" value="1"/>
</dbReference>
<dbReference type="PANTHER" id="PTHR30164">
    <property type="entry name" value="MTFA PEPTIDASE"/>
    <property type="match status" value="1"/>
</dbReference>
<dbReference type="Gene3D" id="1.10.472.150">
    <property type="entry name" value="Glucose-regulated metallo-peptidase M90, N-terminal domain"/>
    <property type="match status" value="1"/>
</dbReference>
<dbReference type="Proteomes" id="UP001597361">
    <property type="component" value="Unassembled WGS sequence"/>
</dbReference>
<gene>
    <name evidence="1" type="ORF">ACFSKL_20630</name>
</gene>
<dbReference type="InterPro" id="IPR010384">
    <property type="entry name" value="MtfA_fam"/>
</dbReference>
<sequence length="233" mass="27647">MRIKLSPQDKNILTNLFPYYAKLSEKHKLEFVEKVEWFITEKKFVPRGELKSITQEMRLLISATAVMVTFGFGNVRLKHFKKILVYADSYYSTINQQYHKWEVNPKLGIIVMSWENFVRGFINPQDGVNLGIHEIAHALKLENQIHYNRESNFFNPRLWGRYSEIAKQEIHKIRSQEPTLFRSSAGKNEHEFFAVALEVFFEKSLEFKSYNERLYQSLVYLLRQDPMVITNKS</sequence>
<proteinExistence type="predicted"/>
<dbReference type="CDD" id="cd20170">
    <property type="entry name" value="Peptidase_M90-like"/>
    <property type="match status" value="1"/>
</dbReference>
<evidence type="ECO:0000313" key="1">
    <source>
        <dbReference type="EMBL" id="MFD2037216.1"/>
    </source>
</evidence>
<dbReference type="SUPFAM" id="SSF55486">
    <property type="entry name" value="Metalloproteases ('zincins'), catalytic domain"/>
    <property type="match status" value="1"/>
</dbReference>
<accession>A0ABW4VTY3</accession>
<evidence type="ECO:0000313" key="2">
    <source>
        <dbReference type="Proteomes" id="UP001597361"/>
    </source>
</evidence>
<name>A0ABW4VTY3_9BACT</name>
<keyword evidence="2" id="KW-1185">Reference proteome</keyword>
<comment type="caution">
    <text evidence="1">The sequence shown here is derived from an EMBL/GenBank/DDBJ whole genome shotgun (WGS) entry which is preliminary data.</text>
</comment>
<organism evidence="1 2">
    <name type="scientific">Belliella marina</name>
    <dbReference type="NCBI Taxonomy" id="1644146"/>
    <lineage>
        <taxon>Bacteria</taxon>
        <taxon>Pseudomonadati</taxon>
        <taxon>Bacteroidota</taxon>
        <taxon>Cytophagia</taxon>
        <taxon>Cytophagales</taxon>
        <taxon>Cyclobacteriaceae</taxon>
        <taxon>Belliella</taxon>
    </lineage>
</organism>
<dbReference type="InterPro" id="IPR042252">
    <property type="entry name" value="MtfA_N"/>
</dbReference>
<dbReference type="RefSeq" id="WP_376888911.1">
    <property type="nucleotide sequence ID" value="NZ_JBHUHR010000046.1"/>
</dbReference>
<dbReference type="Pfam" id="PF06167">
    <property type="entry name" value="Peptidase_M90"/>
    <property type="match status" value="1"/>
</dbReference>